<dbReference type="GO" id="GO:0008652">
    <property type="term" value="P:amino acid biosynthetic process"/>
    <property type="evidence" value="ECO:0007669"/>
    <property type="project" value="UniProtKB-KW"/>
</dbReference>
<dbReference type="RefSeq" id="WP_150437832.1">
    <property type="nucleotide sequence ID" value="NZ_VYKJ01000026.1"/>
</dbReference>
<feature type="binding site" evidence="8">
    <location>
        <position position="221"/>
    </location>
    <ligand>
        <name>shikimate</name>
        <dbReference type="ChEBI" id="CHEBI:36208"/>
    </ligand>
</feature>
<organism evidence="12 13">
    <name type="scientific">Affinibrenneria salicis</name>
    <dbReference type="NCBI Taxonomy" id="2590031"/>
    <lineage>
        <taxon>Bacteria</taxon>
        <taxon>Pseudomonadati</taxon>
        <taxon>Pseudomonadota</taxon>
        <taxon>Gammaproteobacteria</taxon>
        <taxon>Enterobacterales</taxon>
        <taxon>Pectobacteriaceae</taxon>
        <taxon>Affinibrenneria</taxon>
    </lineage>
</organism>
<evidence type="ECO:0000256" key="5">
    <source>
        <dbReference type="ARBA" id="ARBA00023002"/>
    </source>
</evidence>
<feature type="binding site" evidence="8">
    <location>
        <position position="83"/>
    </location>
    <ligand>
        <name>NADP(+)</name>
        <dbReference type="ChEBI" id="CHEBI:58349"/>
    </ligand>
</feature>
<dbReference type="EMBL" id="VYKJ01000026">
    <property type="protein sequence ID" value="KAA8994874.1"/>
    <property type="molecule type" value="Genomic_DNA"/>
</dbReference>
<keyword evidence="3 8" id="KW-0028">Amino-acid biosynthesis</keyword>
<feature type="binding site" evidence="8">
    <location>
        <begin position="20"/>
        <end position="22"/>
    </location>
    <ligand>
        <name>shikimate</name>
        <dbReference type="ChEBI" id="CHEBI:36208"/>
    </ligand>
</feature>
<dbReference type="FunFam" id="3.40.50.720:FF:000104">
    <property type="entry name" value="Shikimate dehydrogenase (NADP(+))"/>
    <property type="match status" value="1"/>
</dbReference>
<evidence type="ECO:0000256" key="7">
    <source>
        <dbReference type="ARBA" id="ARBA00049442"/>
    </source>
</evidence>
<dbReference type="HAMAP" id="MF_00222">
    <property type="entry name" value="Shikimate_DH_AroE"/>
    <property type="match status" value="1"/>
</dbReference>
<dbReference type="UniPathway" id="UPA00053">
    <property type="reaction ID" value="UER00087"/>
</dbReference>
<evidence type="ECO:0000313" key="12">
    <source>
        <dbReference type="EMBL" id="KAA8994874.1"/>
    </source>
</evidence>
<dbReference type="InterPro" id="IPR013708">
    <property type="entry name" value="Shikimate_DH-bd_N"/>
</dbReference>
<accession>A0A5J5FQJ5</accession>
<feature type="active site" description="Proton acceptor" evidence="8">
    <location>
        <position position="71"/>
    </location>
</feature>
<dbReference type="Gene3D" id="3.40.50.720">
    <property type="entry name" value="NAD(P)-binding Rossmann-like Domain"/>
    <property type="match status" value="1"/>
</dbReference>
<dbReference type="OrthoDB" id="9776868at2"/>
<feature type="binding site" evidence="8">
    <location>
        <begin position="132"/>
        <end position="136"/>
    </location>
    <ligand>
        <name>NADP(+)</name>
        <dbReference type="ChEBI" id="CHEBI:58349"/>
    </ligand>
</feature>
<dbReference type="Pfam" id="PF01488">
    <property type="entry name" value="Shikimate_DH"/>
    <property type="match status" value="1"/>
</dbReference>
<dbReference type="CDD" id="cd01065">
    <property type="entry name" value="NAD_bind_Shikimate_DH"/>
    <property type="match status" value="1"/>
</dbReference>
<keyword evidence="4 8" id="KW-0521">NADP</keyword>
<keyword evidence="5 8" id="KW-0560">Oxidoreductase</keyword>
<keyword evidence="6 8" id="KW-0057">Aromatic amino acid biosynthesis</keyword>
<comment type="function">
    <text evidence="8">Involved in the biosynthesis of the chorismate, which leads to the biosynthesis of aromatic amino acids. Catalyzes the reversible NADPH linked reduction of 3-dehydroshikimate (DHSA) to yield shikimate (SA).</text>
</comment>
<dbReference type="AlphaFoldDB" id="A0A5J5FQJ5"/>
<feature type="binding site" evidence="8">
    <location>
        <begin position="155"/>
        <end position="160"/>
    </location>
    <ligand>
        <name>NADP(+)</name>
        <dbReference type="ChEBI" id="CHEBI:58349"/>
    </ligand>
</feature>
<comment type="similarity">
    <text evidence="8">Belongs to the shikimate dehydrogenase family.</text>
</comment>
<evidence type="ECO:0000259" key="10">
    <source>
        <dbReference type="Pfam" id="PF08501"/>
    </source>
</evidence>
<dbReference type="EC" id="1.1.1.25" evidence="2 8"/>
<feature type="binding site" evidence="8">
    <location>
        <position position="108"/>
    </location>
    <ligand>
        <name>shikimate</name>
        <dbReference type="ChEBI" id="CHEBI:36208"/>
    </ligand>
</feature>
<feature type="domain" description="Shikimate dehydrogenase substrate binding N-terminal" evidence="10">
    <location>
        <begin position="12"/>
        <end position="94"/>
    </location>
</feature>
<dbReference type="GO" id="GO:0009073">
    <property type="term" value="P:aromatic amino acid family biosynthetic process"/>
    <property type="evidence" value="ECO:0007669"/>
    <property type="project" value="UniProtKB-KW"/>
</dbReference>
<dbReference type="NCBIfam" id="NF001310">
    <property type="entry name" value="PRK00258.1-2"/>
    <property type="match status" value="1"/>
</dbReference>
<feature type="binding site" evidence="8">
    <location>
        <position position="250"/>
    </location>
    <ligand>
        <name>shikimate</name>
        <dbReference type="ChEBI" id="CHEBI:36208"/>
    </ligand>
</feature>
<dbReference type="GO" id="GO:0005829">
    <property type="term" value="C:cytosol"/>
    <property type="evidence" value="ECO:0007669"/>
    <property type="project" value="TreeGrafter"/>
</dbReference>
<evidence type="ECO:0000256" key="4">
    <source>
        <dbReference type="ARBA" id="ARBA00022857"/>
    </source>
</evidence>
<comment type="catalytic activity">
    <reaction evidence="7 8">
        <text>shikimate + NADP(+) = 3-dehydroshikimate + NADPH + H(+)</text>
        <dbReference type="Rhea" id="RHEA:17737"/>
        <dbReference type="ChEBI" id="CHEBI:15378"/>
        <dbReference type="ChEBI" id="CHEBI:16630"/>
        <dbReference type="ChEBI" id="CHEBI:36208"/>
        <dbReference type="ChEBI" id="CHEBI:57783"/>
        <dbReference type="ChEBI" id="CHEBI:58349"/>
        <dbReference type="EC" id="1.1.1.25"/>
    </reaction>
</comment>
<dbReference type="SUPFAM" id="SSF51735">
    <property type="entry name" value="NAD(P)-binding Rossmann-fold domains"/>
    <property type="match status" value="1"/>
</dbReference>
<dbReference type="Pfam" id="PF18317">
    <property type="entry name" value="SDH_C"/>
    <property type="match status" value="1"/>
</dbReference>
<dbReference type="InterPro" id="IPR022893">
    <property type="entry name" value="Shikimate_DH_fam"/>
</dbReference>
<proteinExistence type="inferred from homology"/>
<comment type="pathway">
    <text evidence="1 8">Metabolic intermediate biosynthesis; chorismate biosynthesis; chorismate from D-erythrose 4-phosphate and phosphoenolpyruvate: step 4/7.</text>
</comment>
<dbReference type="InterPro" id="IPR011342">
    <property type="entry name" value="Shikimate_DH"/>
</dbReference>
<feature type="binding site" evidence="8">
    <location>
        <position position="243"/>
    </location>
    <ligand>
        <name>NADP(+)</name>
        <dbReference type="ChEBI" id="CHEBI:58349"/>
    </ligand>
</feature>
<dbReference type="FunFam" id="3.40.50.10860:FF:000006">
    <property type="entry name" value="Shikimate dehydrogenase (NADP(+))"/>
    <property type="match status" value="1"/>
</dbReference>
<comment type="subunit">
    <text evidence="8">Homodimer.</text>
</comment>
<feature type="binding site" evidence="8">
    <location>
        <position position="92"/>
    </location>
    <ligand>
        <name>shikimate</name>
        <dbReference type="ChEBI" id="CHEBI:36208"/>
    </ligand>
</feature>
<dbReference type="InterPro" id="IPR041121">
    <property type="entry name" value="SDH_C"/>
</dbReference>
<dbReference type="InterPro" id="IPR046346">
    <property type="entry name" value="Aminoacid_DH-like_N_sf"/>
</dbReference>
<dbReference type="GO" id="GO:0004764">
    <property type="term" value="F:shikimate 3-dehydrogenase (NADP+) activity"/>
    <property type="evidence" value="ECO:0007669"/>
    <property type="project" value="UniProtKB-UniRule"/>
</dbReference>
<feature type="binding site" evidence="8">
    <location>
        <position position="219"/>
    </location>
    <ligand>
        <name>NADP(+)</name>
        <dbReference type="ChEBI" id="CHEBI:58349"/>
    </ligand>
</feature>
<evidence type="ECO:0000259" key="9">
    <source>
        <dbReference type="Pfam" id="PF01488"/>
    </source>
</evidence>
<dbReference type="Gene3D" id="3.40.50.10860">
    <property type="entry name" value="Leucine Dehydrogenase, chain A, domain 1"/>
    <property type="match status" value="1"/>
</dbReference>
<gene>
    <name evidence="8 12" type="primary">aroE</name>
    <name evidence="12" type="ORF">FJU30_25900</name>
</gene>
<keyword evidence="13" id="KW-1185">Reference proteome</keyword>
<feature type="binding site" evidence="8">
    <location>
        <position position="67"/>
    </location>
    <ligand>
        <name>shikimate</name>
        <dbReference type="ChEBI" id="CHEBI:36208"/>
    </ligand>
</feature>
<evidence type="ECO:0000259" key="11">
    <source>
        <dbReference type="Pfam" id="PF18317"/>
    </source>
</evidence>
<dbReference type="PANTHER" id="PTHR21089:SF1">
    <property type="entry name" value="BIFUNCTIONAL 3-DEHYDROQUINATE DEHYDRATASE_SHIKIMATE DEHYDROGENASE, CHLOROPLASTIC"/>
    <property type="match status" value="1"/>
</dbReference>
<dbReference type="GO" id="GO:0050661">
    <property type="term" value="F:NADP binding"/>
    <property type="evidence" value="ECO:0007669"/>
    <property type="project" value="InterPro"/>
</dbReference>
<reference evidence="12 13" key="1">
    <citation type="submission" date="2019-09" db="EMBL/GenBank/DDBJ databases">
        <authorList>
            <person name="Li Y."/>
        </authorList>
    </citation>
    <scope>NUCLEOTIDE SEQUENCE [LARGE SCALE GENOMIC DNA]</scope>
    <source>
        <strain evidence="12 13">L3-3HA</strain>
    </source>
</reference>
<evidence type="ECO:0000256" key="2">
    <source>
        <dbReference type="ARBA" id="ARBA00012962"/>
    </source>
</evidence>
<comment type="caution">
    <text evidence="12">The sequence shown here is derived from an EMBL/GenBank/DDBJ whole genome shotgun (WGS) entry which is preliminary data.</text>
</comment>
<name>A0A5J5FQJ5_9GAMM</name>
<evidence type="ECO:0000256" key="1">
    <source>
        <dbReference type="ARBA" id="ARBA00004871"/>
    </source>
</evidence>
<dbReference type="InterPro" id="IPR006151">
    <property type="entry name" value="Shikm_DH/Glu-tRNA_Rdtase"/>
</dbReference>
<dbReference type="PANTHER" id="PTHR21089">
    <property type="entry name" value="SHIKIMATE DEHYDROGENASE"/>
    <property type="match status" value="1"/>
</dbReference>
<dbReference type="SUPFAM" id="SSF53223">
    <property type="entry name" value="Aminoacid dehydrogenase-like, N-terminal domain"/>
    <property type="match status" value="1"/>
</dbReference>
<protein>
    <recommendedName>
        <fullName evidence="2 8">Shikimate dehydrogenase (NADP(+))</fullName>
        <shortName evidence="8">SDH</shortName>
        <ecNumber evidence="2 8">1.1.1.25</ecNumber>
    </recommendedName>
</protein>
<dbReference type="Proteomes" id="UP000335415">
    <property type="component" value="Unassembled WGS sequence"/>
</dbReference>
<feature type="domain" description="Quinate/shikimate 5-dehydrogenase/glutamyl-tRNA reductase" evidence="9">
    <location>
        <begin position="125"/>
        <end position="196"/>
    </location>
</feature>
<dbReference type="GO" id="GO:0009423">
    <property type="term" value="P:chorismate biosynthetic process"/>
    <property type="evidence" value="ECO:0007669"/>
    <property type="project" value="UniProtKB-UniRule"/>
</dbReference>
<dbReference type="Pfam" id="PF08501">
    <property type="entry name" value="Shikimate_dh_N"/>
    <property type="match status" value="1"/>
</dbReference>
<dbReference type="InterPro" id="IPR036291">
    <property type="entry name" value="NAD(P)-bd_dom_sf"/>
</dbReference>
<dbReference type="GO" id="GO:0019632">
    <property type="term" value="P:shikimate metabolic process"/>
    <property type="evidence" value="ECO:0007669"/>
    <property type="project" value="InterPro"/>
</dbReference>
<dbReference type="NCBIfam" id="TIGR00507">
    <property type="entry name" value="aroE"/>
    <property type="match status" value="1"/>
</dbReference>
<evidence type="ECO:0000256" key="8">
    <source>
        <dbReference type="HAMAP-Rule" id="MF_00222"/>
    </source>
</evidence>
<evidence type="ECO:0000256" key="6">
    <source>
        <dbReference type="ARBA" id="ARBA00023141"/>
    </source>
</evidence>
<evidence type="ECO:0000256" key="3">
    <source>
        <dbReference type="ARBA" id="ARBA00022605"/>
    </source>
</evidence>
<sequence>MTVDEQPCAFAVFGNPVAHSKSPRIHALFAEQTAIEHRYGRVLAPEDQFEHCLSAFFGAGGKGVNVTLPFKERAWAAADELTERARLAGAVNTLKKLADGRLQGENTDGIGLLSDLQRLDLIGRGDRILLIGAGGAARGVIQPLASFGCSIAIVNRTFSRAVNLAEIFRHCGAIQALPHSALSGRHFDLVINATSSGIHGAVPDLPAGLIDDKVRCYDMFYQAGLTPFLAWCQQQGAQHYADGLGMLVGQAAHSFMLWHGVMPEIAPVIAQMKQDLTA</sequence>
<evidence type="ECO:0000313" key="13">
    <source>
        <dbReference type="Proteomes" id="UP000335415"/>
    </source>
</evidence>
<feature type="domain" description="SDH C-terminal" evidence="11">
    <location>
        <begin position="243"/>
        <end position="272"/>
    </location>
</feature>